<dbReference type="Pfam" id="PF08856">
    <property type="entry name" value="DUF1826"/>
    <property type="match status" value="1"/>
</dbReference>
<comment type="caution">
    <text evidence="1">The sequence shown here is derived from an EMBL/GenBank/DDBJ whole genome shotgun (WGS) entry which is preliminary data.</text>
</comment>
<dbReference type="OrthoDB" id="5342505at2"/>
<dbReference type="PATRIC" id="fig|28229.4.peg.3534"/>
<dbReference type="RefSeq" id="WP_033095153.1">
    <property type="nucleotide sequence ID" value="NZ_JQED01000047.1"/>
</dbReference>
<dbReference type="InterPro" id="IPR014955">
    <property type="entry name" value="DUF1826"/>
</dbReference>
<evidence type="ECO:0000313" key="1">
    <source>
        <dbReference type="EMBL" id="KGJ88352.1"/>
    </source>
</evidence>
<dbReference type="EMBL" id="JQED01000047">
    <property type="protein sequence ID" value="KGJ88352.1"/>
    <property type="molecule type" value="Genomic_DNA"/>
</dbReference>
<proteinExistence type="predicted"/>
<accession>A0A099KE89</accession>
<name>A0A099KE89_COLPS</name>
<sequence length="236" mass="26347">MNTLAINHNISGKAQNHTDNDNHSLLFRRSVEGSTPDVLTDIYQDDVNIVTWQRNLENELTTAVGSFLEHNSTLASVLVVAPENCVEVLSEKFDKSDAITALIDDITLLVDMFCCLFELKGAGLRLTVLDRPMCPRFHVDRIPCRLVTTYHGTATQWLNNNIIERTKLGSGSQGKPDEQSGLMKNIDDINQLTQGDIALLKGENWDEQEGAGLVHRSPAVYQGERRLLLTLDFIND</sequence>
<dbReference type="AlphaFoldDB" id="A0A099KE89"/>
<organism evidence="1 2">
    <name type="scientific">Colwellia psychrerythraea</name>
    <name type="common">Vibrio psychroerythus</name>
    <dbReference type="NCBI Taxonomy" id="28229"/>
    <lineage>
        <taxon>Bacteria</taxon>
        <taxon>Pseudomonadati</taxon>
        <taxon>Pseudomonadota</taxon>
        <taxon>Gammaproteobacteria</taxon>
        <taxon>Alteromonadales</taxon>
        <taxon>Colwelliaceae</taxon>
        <taxon>Colwellia</taxon>
    </lineage>
</organism>
<protein>
    <recommendedName>
        <fullName evidence="3">Succinylglutamate desuccinylase</fullName>
    </recommendedName>
</protein>
<reference evidence="1 2" key="1">
    <citation type="submission" date="2014-08" db="EMBL/GenBank/DDBJ databases">
        <title>Genomic and Phenotypic Diversity of Colwellia psychrerythraea strains from Disparate Marine Basins.</title>
        <authorList>
            <person name="Techtmann S.M."/>
            <person name="Stelling S.C."/>
            <person name="Utturkar S.M."/>
            <person name="Alshibli N."/>
            <person name="Harris A."/>
            <person name="Brown S.D."/>
            <person name="Hazen T.C."/>
        </authorList>
    </citation>
    <scope>NUCLEOTIDE SEQUENCE [LARGE SCALE GENOMIC DNA]</scope>
    <source>
        <strain evidence="1 2">ND2E</strain>
    </source>
</reference>
<evidence type="ECO:0000313" key="2">
    <source>
        <dbReference type="Proteomes" id="UP000029843"/>
    </source>
</evidence>
<evidence type="ECO:0008006" key="3">
    <source>
        <dbReference type="Google" id="ProtNLM"/>
    </source>
</evidence>
<gene>
    <name evidence="1" type="ORF">ND2E_4188</name>
</gene>
<dbReference type="Proteomes" id="UP000029843">
    <property type="component" value="Unassembled WGS sequence"/>
</dbReference>